<comment type="cofactor">
    <cofactor evidence="1">
        <name>FAD</name>
        <dbReference type="ChEBI" id="CHEBI:57692"/>
    </cofactor>
</comment>
<keyword evidence="6" id="KW-0408">Iron</keyword>
<dbReference type="Pfam" id="PF22290">
    <property type="entry name" value="DmmA-like_N"/>
    <property type="match status" value="1"/>
</dbReference>
<gene>
    <name evidence="10" type="ORF">NM203_14925</name>
</gene>
<dbReference type="SUPFAM" id="SSF63380">
    <property type="entry name" value="Riboflavin synthase domain-like"/>
    <property type="match status" value="1"/>
</dbReference>
<evidence type="ECO:0000256" key="2">
    <source>
        <dbReference type="ARBA" id="ARBA00022630"/>
    </source>
</evidence>
<dbReference type="Gene3D" id="2.40.30.10">
    <property type="entry name" value="Translation factors"/>
    <property type="match status" value="1"/>
</dbReference>
<evidence type="ECO:0000256" key="4">
    <source>
        <dbReference type="ARBA" id="ARBA00022723"/>
    </source>
</evidence>
<reference evidence="10 11" key="1">
    <citation type="submission" date="2022-06" db="EMBL/GenBank/DDBJ databases">
        <title>Mycolicibacterium sp. CAU 1645 isolated from seawater.</title>
        <authorList>
            <person name="Kim W."/>
        </authorList>
    </citation>
    <scope>NUCLEOTIDE SEQUENCE [LARGE SCALE GENOMIC DNA]</scope>
    <source>
        <strain evidence="10 11">CAU 1645</strain>
    </source>
</reference>
<dbReference type="InterPro" id="IPR050415">
    <property type="entry name" value="MRET"/>
</dbReference>
<dbReference type="InterPro" id="IPR054582">
    <property type="entry name" value="DmmA-like_N"/>
</dbReference>
<dbReference type="Gene3D" id="3.40.50.80">
    <property type="entry name" value="Nucleotide-binding domain of ferredoxin-NADP reductase (FNR) module"/>
    <property type="match status" value="1"/>
</dbReference>
<dbReference type="InterPro" id="IPR017927">
    <property type="entry name" value="FAD-bd_FR_type"/>
</dbReference>
<organism evidence="10 11">
    <name type="scientific">Mycolicibacterium arenosum</name>
    <dbReference type="NCBI Taxonomy" id="2952157"/>
    <lineage>
        <taxon>Bacteria</taxon>
        <taxon>Bacillati</taxon>
        <taxon>Actinomycetota</taxon>
        <taxon>Actinomycetes</taxon>
        <taxon>Mycobacteriales</taxon>
        <taxon>Mycobacteriaceae</taxon>
        <taxon>Mycolicibacterium</taxon>
    </lineage>
</organism>
<evidence type="ECO:0000259" key="9">
    <source>
        <dbReference type="PROSITE" id="PS51384"/>
    </source>
</evidence>
<dbReference type="InterPro" id="IPR039261">
    <property type="entry name" value="FNR_nucleotide-bd"/>
</dbReference>
<evidence type="ECO:0000256" key="6">
    <source>
        <dbReference type="ARBA" id="ARBA00023004"/>
    </source>
</evidence>
<dbReference type="EMBL" id="JANDBD010000005">
    <property type="protein sequence ID" value="MCP9273479.1"/>
    <property type="molecule type" value="Genomic_DNA"/>
</dbReference>
<dbReference type="CDD" id="cd00207">
    <property type="entry name" value="fer2"/>
    <property type="match status" value="1"/>
</dbReference>
<dbReference type="InterPro" id="IPR001041">
    <property type="entry name" value="2Fe-2S_ferredoxin-type"/>
</dbReference>
<dbReference type="PROSITE" id="PS51085">
    <property type="entry name" value="2FE2S_FER_2"/>
    <property type="match status" value="1"/>
</dbReference>
<keyword evidence="11" id="KW-1185">Reference proteome</keyword>
<keyword evidence="4" id="KW-0479">Metal-binding</keyword>
<dbReference type="CDD" id="cd06185">
    <property type="entry name" value="PDR_like"/>
    <property type="match status" value="1"/>
</dbReference>
<keyword evidence="7" id="KW-0411">Iron-sulfur</keyword>
<sequence length="317" mass="33666">MTTVLELVVTAIDDSVPGVRSLTLADPAGGALPSFTPGSHVVVDCGGAANAYSLTGDSASPRTYSISVLECRDGAGGSRWIHHAVKVGDTMTVRPPRSAFAPVLSATRHLLIAAGIGITPMVSHARSARRWGREIRLMYVHREGCAAHLADVAALVDDVEIFTGRIEFMRRINLVLTSQPFGTHLYVCGPSGFMDGVVAAAAETGWPPSRIHLERFGVDAMGPGDPFEVRLGDDAFVVAAGQSLLDALESRGHVIPNLCRQGVCGECRIRVSGGEILHRDLYLTQDDRDAGDSLMCCVSRAAGRLELAVERAAEMVP</sequence>
<dbReference type="InterPro" id="IPR012675">
    <property type="entry name" value="Beta-grasp_dom_sf"/>
</dbReference>
<feature type="domain" description="FAD-binding FR-type" evidence="9">
    <location>
        <begin position="1"/>
        <end position="103"/>
    </location>
</feature>
<evidence type="ECO:0000313" key="11">
    <source>
        <dbReference type="Proteomes" id="UP001651690"/>
    </source>
</evidence>
<evidence type="ECO:0000259" key="8">
    <source>
        <dbReference type="PROSITE" id="PS51085"/>
    </source>
</evidence>
<protein>
    <submittedName>
        <fullName evidence="10">PDR/VanB family oxidoreductase</fullName>
    </submittedName>
</protein>
<dbReference type="PANTHER" id="PTHR47354">
    <property type="entry name" value="NADH OXIDOREDUCTASE HCR"/>
    <property type="match status" value="1"/>
</dbReference>
<dbReference type="RefSeq" id="WP_255060771.1">
    <property type="nucleotide sequence ID" value="NZ_JANDBD010000005.1"/>
</dbReference>
<name>A0ABT1M5G9_9MYCO</name>
<keyword evidence="2" id="KW-0285">Flavoprotein</keyword>
<dbReference type="SUPFAM" id="SSF54292">
    <property type="entry name" value="2Fe-2S ferredoxin-like"/>
    <property type="match status" value="1"/>
</dbReference>
<keyword evidence="5" id="KW-0560">Oxidoreductase</keyword>
<dbReference type="Gene3D" id="3.10.20.30">
    <property type="match status" value="1"/>
</dbReference>
<dbReference type="InterPro" id="IPR017938">
    <property type="entry name" value="Riboflavin_synthase-like_b-brl"/>
</dbReference>
<dbReference type="InterPro" id="IPR036010">
    <property type="entry name" value="2Fe-2S_ferredoxin-like_sf"/>
</dbReference>
<evidence type="ECO:0000256" key="7">
    <source>
        <dbReference type="ARBA" id="ARBA00023014"/>
    </source>
</evidence>
<evidence type="ECO:0000256" key="3">
    <source>
        <dbReference type="ARBA" id="ARBA00022714"/>
    </source>
</evidence>
<dbReference type="PRINTS" id="PR00409">
    <property type="entry name" value="PHDIOXRDTASE"/>
</dbReference>
<evidence type="ECO:0000256" key="5">
    <source>
        <dbReference type="ARBA" id="ARBA00023002"/>
    </source>
</evidence>
<feature type="domain" description="2Fe-2S ferredoxin-type" evidence="8">
    <location>
        <begin position="227"/>
        <end position="315"/>
    </location>
</feature>
<dbReference type="PROSITE" id="PS51384">
    <property type="entry name" value="FAD_FR"/>
    <property type="match status" value="1"/>
</dbReference>
<comment type="caution">
    <text evidence="10">The sequence shown here is derived from an EMBL/GenBank/DDBJ whole genome shotgun (WGS) entry which is preliminary data.</text>
</comment>
<dbReference type="Pfam" id="PF00111">
    <property type="entry name" value="Fer2"/>
    <property type="match status" value="1"/>
</dbReference>
<dbReference type="SUPFAM" id="SSF52343">
    <property type="entry name" value="Ferredoxin reductase-like, C-terminal NADP-linked domain"/>
    <property type="match status" value="1"/>
</dbReference>
<proteinExistence type="predicted"/>
<keyword evidence="3" id="KW-0001">2Fe-2S</keyword>
<dbReference type="PANTHER" id="PTHR47354:SF1">
    <property type="entry name" value="CARNITINE MONOOXYGENASE REDUCTASE SUBUNIT"/>
    <property type="match status" value="1"/>
</dbReference>
<dbReference type="Proteomes" id="UP001651690">
    <property type="component" value="Unassembled WGS sequence"/>
</dbReference>
<evidence type="ECO:0000313" key="10">
    <source>
        <dbReference type="EMBL" id="MCP9273479.1"/>
    </source>
</evidence>
<accession>A0ABT1M5G9</accession>
<evidence type="ECO:0000256" key="1">
    <source>
        <dbReference type="ARBA" id="ARBA00001974"/>
    </source>
</evidence>